<keyword evidence="2 9" id="KW-0540">Nuclease</keyword>
<evidence type="ECO:0000256" key="3">
    <source>
        <dbReference type="ARBA" id="ARBA00022723"/>
    </source>
</evidence>
<evidence type="ECO:0000256" key="6">
    <source>
        <dbReference type="ARBA" id="ARBA00022801"/>
    </source>
</evidence>
<dbReference type="SUPFAM" id="SSF51658">
    <property type="entry name" value="Xylose isomerase-like"/>
    <property type="match status" value="1"/>
</dbReference>
<dbReference type="PROSITE" id="PS00729">
    <property type="entry name" value="AP_NUCLEASE_F2_1"/>
    <property type="match status" value="1"/>
</dbReference>
<dbReference type="Pfam" id="PF01261">
    <property type="entry name" value="AP_endonuc_2"/>
    <property type="match status" value="1"/>
</dbReference>
<dbReference type="GO" id="GO:0003906">
    <property type="term" value="F:DNA-(apurinic or apyrimidinic site) endonuclease activity"/>
    <property type="evidence" value="ECO:0007669"/>
    <property type="project" value="TreeGrafter"/>
</dbReference>
<dbReference type="GO" id="GO:0008270">
    <property type="term" value="F:zinc ion binding"/>
    <property type="evidence" value="ECO:0007669"/>
    <property type="project" value="UniProtKB-UniRule"/>
</dbReference>
<proteinExistence type="inferred from homology"/>
<comment type="catalytic activity">
    <reaction evidence="9">
        <text>Endonucleolytic cleavage to 5'-phosphooligonucleotide end-products.</text>
        <dbReference type="EC" id="3.1.21.2"/>
    </reaction>
</comment>
<evidence type="ECO:0000256" key="1">
    <source>
        <dbReference type="ARBA" id="ARBA00005340"/>
    </source>
</evidence>
<comment type="function">
    <text evidence="9">Endonuclease IV plays a role in DNA repair. It cleaves phosphodiester bonds at apurinic or apyrimidinic (AP) sites, generating a 3'-hydroxyl group and a 5'-terminal sugar phosphate.</text>
</comment>
<dbReference type="InterPro" id="IPR013022">
    <property type="entry name" value="Xyl_isomerase-like_TIM-brl"/>
</dbReference>
<evidence type="ECO:0000256" key="4">
    <source>
        <dbReference type="ARBA" id="ARBA00022759"/>
    </source>
</evidence>
<keyword evidence="12" id="KW-1185">Reference proteome</keyword>
<dbReference type="PROSITE" id="PS00731">
    <property type="entry name" value="AP_NUCLEASE_F2_3"/>
    <property type="match status" value="1"/>
</dbReference>
<dbReference type="RefSeq" id="WP_138152567.1">
    <property type="nucleotide sequence ID" value="NZ_CBDDKQ010000002.1"/>
</dbReference>
<feature type="binding site" evidence="9">
    <location>
        <position position="192"/>
    </location>
    <ligand>
        <name>Zn(2+)</name>
        <dbReference type="ChEBI" id="CHEBI:29105"/>
        <label>2</label>
    </ligand>
</feature>
<organism evidence="11 12">
    <name type="scientific">Arcobacter arenosus</name>
    <dbReference type="NCBI Taxonomy" id="2576037"/>
    <lineage>
        <taxon>Bacteria</taxon>
        <taxon>Pseudomonadati</taxon>
        <taxon>Campylobacterota</taxon>
        <taxon>Epsilonproteobacteria</taxon>
        <taxon>Campylobacterales</taxon>
        <taxon>Arcobacteraceae</taxon>
        <taxon>Arcobacter</taxon>
    </lineage>
</organism>
<evidence type="ECO:0000256" key="7">
    <source>
        <dbReference type="ARBA" id="ARBA00022833"/>
    </source>
</evidence>
<reference evidence="11 12" key="1">
    <citation type="submission" date="2019-05" db="EMBL/GenBank/DDBJ databases">
        <title>Arcobacter sp. nov., isolated from sea sediment.</title>
        <authorList>
            <person name="Kim W."/>
        </authorList>
    </citation>
    <scope>NUCLEOTIDE SEQUENCE [LARGE SCALE GENOMIC DNA]</scope>
    <source>
        <strain evidence="11 12">CAU 1517</strain>
    </source>
</reference>
<feature type="binding site" evidence="9">
    <location>
        <position position="242"/>
    </location>
    <ligand>
        <name>Zn(2+)</name>
        <dbReference type="ChEBI" id="CHEBI:29105"/>
        <label>3</label>
    </ligand>
</feature>
<feature type="binding site" evidence="9">
    <location>
        <position position="274"/>
    </location>
    <ligand>
        <name>Zn(2+)</name>
        <dbReference type="ChEBI" id="CHEBI:29105"/>
        <label>2</label>
    </ligand>
</feature>
<dbReference type="EMBL" id="VANU01000003">
    <property type="protein sequence ID" value="TLP38572.1"/>
    <property type="molecule type" value="Genomic_DNA"/>
</dbReference>
<dbReference type="PROSITE" id="PS00730">
    <property type="entry name" value="AP_NUCLEASE_F2_2"/>
    <property type="match status" value="1"/>
</dbReference>
<feature type="domain" description="Xylose isomerase-like TIM barrel" evidence="10">
    <location>
        <begin position="20"/>
        <end position="290"/>
    </location>
</feature>
<evidence type="ECO:0000256" key="8">
    <source>
        <dbReference type="ARBA" id="ARBA00023204"/>
    </source>
</evidence>
<dbReference type="OrthoDB" id="9805666at2"/>
<dbReference type="GO" id="GO:0008081">
    <property type="term" value="F:phosphoric diester hydrolase activity"/>
    <property type="evidence" value="ECO:0007669"/>
    <property type="project" value="TreeGrafter"/>
</dbReference>
<evidence type="ECO:0000256" key="9">
    <source>
        <dbReference type="HAMAP-Rule" id="MF_00152"/>
    </source>
</evidence>
<feature type="binding site" evidence="9">
    <location>
        <position position="109"/>
    </location>
    <ligand>
        <name>Zn(2+)</name>
        <dbReference type="ChEBI" id="CHEBI:29105"/>
        <label>1</label>
    </ligand>
</feature>
<dbReference type="PANTHER" id="PTHR21445">
    <property type="entry name" value="ENDONUCLEASE IV ENDODEOXYRIBONUCLEASE IV"/>
    <property type="match status" value="1"/>
</dbReference>
<dbReference type="GO" id="GO:0003677">
    <property type="term" value="F:DNA binding"/>
    <property type="evidence" value="ECO:0007669"/>
    <property type="project" value="InterPro"/>
</dbReference>
<feature type="binding site" evidence="9">
    <location>
        <position position="195"/>
    </location>
    <ligand>
        <name>Zn(2+)</name>
        <dbReference type="ChEBI" id="CHEBI:29105"/>
        <label>3</label>
    </ligand>
</feature>
<keyword evidence="6 9" id="KW-0378">Hydrolase</keyword>
<dbReference type="GO" id="GO:0006284">
    <property type="term" value="P:base-excision repair"/>
    <property type="evidence" value="ECO:0007669"/>
    <property type="project" value="TreeGrafter"/>
</dbReference>
<feature type="binding site" evidence="9">
    <location>
        <position position="158"/>
    </location>
    <ligand>
        <name>Zn(2+)</name>
        <dbReference type="ChEBI" id="CHEBI:29105"/>
        <label>2</label>
    </ligand>
</feature>
<dbReference type="NCBIfam" id="TIGR00587">
    <property type="entry name" value="nfo"/>
    <property type="match status" value="1"/>
</dbReference>
<feature type="binding site" evidence="9">
    <location>
        <position position="229"/>
    </location>
    <ligand>
        <name>Zn(2+)</name>
        <dbReference type="ChEBI" id="CHEBI:29105"/>
        <label>2</label>
    </ligand>
</feature>
<dbReference type="EC" id="3.1.21.2" evidence="9"/>
<dbReference type="AlphaFoldDB" id="A0A5R8Y1Y2"/>
<keyword evidence="5 9" id="KW-0227">DNA damage</keyword>
<evidence type="ECO:0000259" key="10">
    <source>
        <dbReference type="Pfam" id="PF01261"/>
    </source>
</evidence>
<gene>
    <name evidence="9" type="primary">nfo</name>
    <name evidence="11" type="ORF">FDK22_08920</name>
</gene>
<feature type="binding site" evidence="9">
    <location>
        <position position="158"/>
    </location>
    <ligand>
        <name>Zn(2+)</name>
        <dbReference type="ChEBI" id="CHEBI:29105"/>
        <label>1</label>
    </ligand>
</feature>
<dbReference type="InterPro" id="IPR001719">
    <property type="entry name" value="AP_endonuc_2"/>
</dbReference>
<sequence>MKYVGAHVSATGGVFNAPLNAKELGAKAFALFTKNQKRWDAKPFDNKTLDLWFKNLEESGIEPKHILPHDSYLINLGHPEEEKLIKSREAFIDEMQRCEILGLDRLNFHPGSHLQKFSKRAEDYDDLIYSAELQCLEVIAESINIALDKTSGVTAVIENTAGQGTNLGYKFEHLAYIIDKIEDKSRVGVCIDTCHMFTAGYDIRTREAYDKTWNDFDKIVGREFLKGMHINDSKPPLGSRVDRHHSLGEGEIGWDAFKFIMNDERMDDIPLVLETIDESIWAQEIENMYKLVEK</sequence>
<dbReference type="Gene3D" id="3.20.20.150">
    <property type="entry name" value="Divalent-metal-dependent TIM barrel enzymes"/>
    <property type="match status" value="1"/>
</dbReference>
<dbReference type="PROSITE" id="PS51432">
    <property type="entry name" value="AP_NUCLEASE_F2_4"/>
    <property type="match status" value="1"/>
</dbReference>
<dbReference type="HAMAP" id="MF_00152">
    <property type="entry name" value="Nfo"/>
    <property type="match status" value="1"/>
</dbReference>
<keyword evidence="8 9" id="KW-0234">DNA repair</keyword>
<accession>A0A5R8Y1Y2</accession>
<dbReference type="NCBIfam" id="NF002199">
    <property type="entry name" value="PRK01060.1-4"/>
    <property type="match status" value="1"/>
</dbReference>
<evidence type="ECO:0000256" key="2">
    <source>
        <dbReference type="ARBA" id="ARBA00022722"/>
    </source>
</evidence>
<protein>
    <recommendedName>
        <fullName evidence="9">Probable endonuclease 4</fullName>
        <ecNumber evidence="9">3.1.21.2</ecNumber>
    </recommendedName>
    <alternativeName>
        <fullName evidence="9">Endodeoxyribonuclease IV</fullName>
    </alternativeName>
    <alternativeName>
        <fullName evidence="9">Endonuclease IV</fullName>
    </alternativeName>
</protein>
<dbReference type="FunFam" id="3.20.20.150:FF:000001">
    <property type="entry name" value="Probable endonuclease 4"/>
    <property type="match status" value="1"/>
</dbReference>
<comment type="similarity">
    <text evidence="1 9">Belongs to the AP endonuclease 2 family.</text>
</comment>
<comment type="caution">
    <text evidence="11">The sequence shown here is derived from an EMBL/GenBank/DDBJ whole genome shotgun (WGS) entry which is preliminary data.</text>
</comment>
<evidence type="ECO:0000313" key="12">
    <source>
        <dbReference type="Proteomes" id="UP000308901"/>
    </source>
</evidence>
<keyword evidence="4 9" id="KW-0255">Endonuclease</keyword>
<feature type="binding site" evidence="9">
    <location>
        <position position="244"/>
    </location>
    <ligand>
        <name>Zn(2+)</name>
        <dbReference type="ChEBI" id="CHEBI:29105"/>
        <label>3</label>
    </ligand>
</feature>
<dbReference type="InterPro" id="IPR018246">
    <property type="entry name" value="AP_endonuc_F2_Zn_BS"/>
</dbReference>
<dbReference type="PANTHER" id="PTHR21445:SF0">
    <property type="entry name" value="APURINIC-APYRIMIDINIC ENDONUCLEASE"/>
    <property type="match status" value="1"/>
</dbReference>
<keyword evidence="7 9" id="KW-0862">Zinc</keyword>
<feature type="binding site" evidence="9">
    <location>
        <position position="69"/>
    </location>
    <ligand>
        <name>Zn(2+)</name>
        <dbReference type="ChEBI" id="CHEBI:29105"/>
        <label>1</label>
    </ligand>
</feature>
<dbReference type="SMART" id="SM00518">
    <property type="entry name" value="AP2Ec"/>
    <property type="match status" value="1"/>
</dbReference>
<dbReference type="GO" id="GO:0008833">
    <property type="term" value="F:deoxyribonuclease IV (phage-T4-induced) activity"/>
    <property type="evidence" value="ECO:0007669"/>
    <property type="project" value="UniProtKB-UniRule"/>
</dbReference>
<name>A0A5R8Y1Y2_9BACT</name>
<dbReference type="InterPro" id="IPR036237">
    <property type="entry name" value="Xyl_isomerase-like_sf"/>
</dbReference>
<evidence type="ECO:0000256" key="5">
    <source>
        <dbReference type="ARBA" id="ARBA00022763"/>
    </source>
</evidence>
<comment type="cofactor">
    <cofactor evidence="9">
        <name>Zn(2+)</name>
        <dbReference type="ChEBI" id="CHEBI:29105"/>
    </cofactor>
    <text evidence="9">Binds 3 Zn(2+) ions.</text>
</comment>
<dbReference type="CDD" id="cd00019">
    <property type="entry name" value="AP2Ec"/>
    <property type="match status" value="1"/>
</dbReference>
<evidence type="ECO:0000313" key="11">
    <source>
        <dbReference type="EMBL" id="TLP38572.1"/>
    </source>
</evidence>
<dbReference type="Proteomes" id="UP000308901">
    <property type="component" value="Unassembled WGS sequence"/>
</dbReference>
<keyword evidence="3 9" id="KW-0479">Metal-binding</keyword>